<dbReference type="Gene3D" id="2.60.120.10">
    <property type="entry name" value="Jelly Rolls"/>
    <property type="match status" value="1"/>
</dbReference>
<proteinExistence type="predicted"/>
<feature type="non-terminal residue" evidence="1">
    <location>
        <position position="1"/>
    </location>
</feature>
<dbReference type="InterPro" id="IPR014710">
    <property type="entry name" value="RmlC-like_jellyroll"/>
</dbReference>
<organism evidence="1 2">
    <name type="scientific">Pseudopedobacter saltans</name>
    <dbReference type="NCBI Taxonomy" id="151895"/>
    <lineage>
        <taxon>Bacteria</taxon>
        <taxon>Pseudomonadati</taxon>
        <taxon>Bacteroidota</taxon>
        <taxon>Sphingobacteriia</taxon>
        <taxon>Sphingobacteriales</taxon>
        <taxon>Sphingobacteriaceae</taxon>
        <taxon>Pseudopedobacter</taxon>
    </lineage>
</organism>
<name>A0A2W5GCC5_9SPHI</name>
<dbReference type="EMBL" id="QFOI01000647">
    <property type="protein sequence ID" value="PZP39769.1"/>
    <property type="molecule type" value="Genomic_DNA"/>
</dbReference>
<comment type="caution">
    <text evidence="1">The sequence shown here is derived from an EMBL/GenBank/DDBJ whole genome shotgun (WGS) entry which is preliminary data.</text>
</comment>
<gene>
    <name evidence="1" type="ORF">DI598_19725</name>
</gene>
<evidence type="ECO:0008006" key="3">
    <source>
        <dbReference type="Google" id="ProtNLM"/>
    </source>
</evidence>
<dbReference type="Proteomes" id="UP000249645">
    <property type="component" value="Unassembled WGS sequence"/>
</dbReference>
<dbReference type="AlphaFoldDB" id="A0A2W5GCC5"/>
<accession>A0A2W5GCC5</accession>
<evidence type="ECO:0000313" key="2">
    <source>
        <dbReference type="Proteomes" id="UP000249645"/>
    </source>
</evidence>
<reference evidence="1 2" key="1">
    <citation type="submission" date="2017-11" db="EMBL/GenBank/DDBJ databases">
        <title>Infants hospitalized years apart are colonized by the same room-sourced microbial strains.</title>
        <authorList>
            <person name="Brooks B."/>
            <person name="Olm M.R."/>
            <person name="Firek B.A."/>
            <person name="Baker R."/>
            <person name="Thomas B.C."/>
            <person name="Morowitz M.J."/>
            <person name="Banfield J.F."/>
        </authorList>
    </citation>
    <scope>NUCLEOTIDE SEQUENCE [LARGE SCALE GENOMIC DNA]</scope>
    <source>
        <strain evidence="1">S2_009_000_R2_76</strain>
    </source>
</reference>
<protein>
    <recommendedName>
        <fullName evidence="3">Crp/Fnr family transcriptional regulator</fullName>
    </recommendedName>
</protein>
<evidence type="ECO:0000313" key="1">
    <source>
        <dbReference type="EMBL" id="PZP39769.1"/>
    </source>
</evidence>
<dbReference type="InterPro" id="IPR018490">
    <property type="entry name" value="cNMP-bd_dom_sf"/>
</dbReference>
<dbReference type="SUPFAM" id="SSF51206">
    <property type="entry name" value="cAMP-binding domain-like"/>
    <property type="match status" value="1"/>
</dbReference>
<sequence>TDNNIYFLLKGAARGYTKYGDKQIVDLFYTDNNFMANIDSVFLEFPSRLTVECITPCIIFSFSKKILFEKLNSVPSLQFKIYEILVSYIRTHEERVMLLTKYPIAALSYLKFKEIYGDYVNVFSNKDVASYLGITAEALTRIKKGLSLSVENRGEDVSHCI</sequence>